<evidence type="ECO:0000313" key="3">
    <source>
        <dbReference type="Proteomes" id="UP000092154"/>
    </source>
</evidence>
<feature type="compositionally biased region" description="Polar residues" evidence="1">
    <location>
        <begin position="683"/>
        <end position="693"/>
    </location>
</feature>
<dbReference type="AlphaFoldDB" id="A0A1B7N4S2"/>
<dbReference type="STRING" id="1314800.A0A1B7N4S2"/>
<gene>
    <name evidence="2" type="ORF">K503DRAFT_52250</name>
</gene>
<dbReference type="EMBL" id="KV448234">
    <property type="protein sequence ID" value="OAX39843.1"/>
    <property type="molecule type" value="Genomic_DNA"/>
</dbReference>
<feature type="compositionally biased region" description="Low complexity" evidence="1">
    <location>
        <begin position="623"/>
        <end position="653"/>
    </location>
</feature>
<accession>A0A1B7N4S2</accession>
<feature type="compositionally biased region" description="Polar residues" evidence="1">
    <location>
        <begin position="535"/>
        <end position="549"/>
    </location>
</feature>
<feature type="compositionally biased region" description="Pro residues" evidence="1">
    <location>
        <begin position="578"/>
        <end position="588"/>
    </location>
</feature>
<keyword evidence="3" id="KW-1185">Reference proteome</keyword>
<feature type="compositionally biased region" description="Basic residues" evidence="1">
    <location>
        <begin position="197"/>
        <end position="209"/>
    </location>
</feature>
<dbReference type="OrthoDB" id="2690066at2759"/>
<feature type="compositionally biased region" description="Pro residues" evidence="1">
    <location>
        <begin position="323"/>
        <end position="339"/>
    </location>
</feature>
<feature type="compositionally biased region" description="Pro residues" evidence="1">
    <location>
        <begin position="434"/>
        <end position="446"/>
    </location>
</feature>
<name>A0A1B7N4S2_9AGAM</name>
<feature type="compositionally biased region" description="Low complexity" evidence="1">
    <location>
        <begin position="340"/>
        <end position="350"/>
    </location>
</feature>
<feature type="region of interest" description="Disordered" evidence="1">
    <location>
        <begin position="731"/>
        <end position="788"/>
    </location>
</feature>
<dbReference type="Proteomes" id="UP000092154">
    <property type="component" value="Unassembled WGS sequence"/>
</dbReference>
<feature type="compositionally biased region" description="Basic residues" evidence="1">
    <location>
        <begin position="8"/>
        <end position="18"/>
    </location>
</feature>
<sequence>MSNPSPQVRRRPTKHSSTRTRDSTLVRASVLETAIELGIAHNSTVANWIFNSPLPEELEELDDIPPETEAEETLTPALTFASNIISDDSSSLSSPQNNVASASQMHMHKPSVFEAPHVHFNEFASGQLTLSLPHAHLSTPVKASNSSGKPSNDTETRSSNDVKLQTDRQRVTSSPAKSEAGYGSDGHYLSDSAGLKKSGKAKGKAKKGKPTALDLRPASVGEPGYSSDGGYLSASSSKSQKSSKGKSRTMAFFRRKPKKSQQVSDDDNDDIPPVPAMPSMPVPSSPRPLKHLGAPSSPTRSGFTPLTLSFNASPSGSRKDRSTPPPARVVSPSPTPTLPRPSELRVNSMPMPSPLPPSTPARRVILPIVDTSSPITTPTAESLSSTQAPGTPIRSSPHPSSRHIGIRPAAPPPTQPLPQPPSPPMPTTPSRRAPGPPPLQALPPVPAQGITIPPSTPTTSSRRMPPFRPLPMAPVPVPPVQPLRIQSPLRRENSPASLRVIFSSRPQLVHTASDSVVPQRTHINSEAAARGYLSHTTTPSDESFESCPSKNRAVRRQHSDTPPLFLQRHIHGMQGFPRHPPPDSPLPQVPDVHHAHPPVCHSKFHEHFSSVSSMSHTPAALLTPRSASGSGSSSGPSVRSTRSSTAPSMSTSESHGRSSQHSGGAIDAHARPEMRSSSSSRSETSNGKQTSASIAREHSHWSIFDTRSEVSASVYDERSSTYDEEVGNDLMGVQTDNEDDEDDASLYPSDEQTAGRRTMYLVENGHALDEDGEDDFPPPLPRRIGGYF</sequence>
<reference evidence="2 3" key="1">
    <citation type="submission" date="2016-06" db="EMBL/GenBank/DDBJ databases">
        <title>Comparative genomics of the ectomycorrhizal sister species Rhizopogon vinicolor and Rhizopogon vesiculosus (Basidiomycota: Boletales) reveals a divergence of the mating type B locus.</title>
        <authorList>
            <consortium name="DOE Joint Genome Institute"/>
            <person name="Mujic A.B."/>
            <person name="Kuo A."/>
            <person name="Tritt A."/>
            <person name="Lipzen A."/>
            <person name="Chen C."/>
            <person name="Johnson J."/>
            <person name="Sharma A."/>
            <person name="Barry K."/>
            <person name="Grigoriev I.V."/>
            <person name="Spatafora J.W."/>
        </authorList>
    </citation>
    <scope>NUCLEOTIDE SEQUENCE [LARGE SCALE GENOMIC DNA]</scope>
    <source>
        <strain evidence="2 3">AM-OR11-026</strain>
    </source>
</reference>
<feature type="region of interest" description="Disordered" evidence="1">
    <location>
        <begin position="615"/>
        <end position="697"/>
    </location>
</feature>
<dbReference type="InParanoid" id="A0A1B7N4S2"/>
<feature type="compositionally biased region" description="Low complexity" evidence="1">
    <location>
        <begin position="224"/>
        <end position="240"/>
    </location>
</feature>
<feature type="compositionally biased region" description="Basic and acidic residues" evidence="1">
    <location>
        <begin position="152"/>
        <end position="170"/>
    </location>
</feature>
<evidence type="ECO:0000313" key="2">
    <source>
        <dbReference type="EMBL" id="OAX39843.1"/>
    </source>
</evidence>
<feature type="region of interest" description="Disordered" evidence="1">
    <location>
        <begin position="572"/>
        <end position="598"/>
    </location>
</feature>
<feature type="compositionally biased region" description="Polar residues" evidence="1">
    <location>
        <begin position="370"/>
        <end position="389"/>
    </location>
</feature>
<feature type="region of interest" description="Disordered" evidence="1">
    <location>
        <begin position="535"/>
        <end position="559"/>
    </location>
</feature>
<feature type="compositionally biased region" description="Polar residues" evidence="1">
    <location>
        <begin position="296"/>
        <end position="316"/>
    </location>
</feature>
<feature type="region of interest" description="Disordered" evidence="1">
    <location>
        <begin position="138"/>
        <end position="479"/>
    </location>
</feature>
<proteinExistence type="predicted"/>
<feature type="compositionally biased region" description="Pro residues" evidence="1">
    <location>
        <begin position="272"/>
        <end position="286"/>
    </location>
</feature>
<feature type="compositionally biased region" description="Basic residues" evidence="1">
    <location>
        <begin position="241"/>
        <end position="259"/>
    </location>
</feature>
<organism evidence="2 3">
    <name type="scientific">Rhizopogon vinicolor AM-OR11-026</name>
    <dbReference type="NCBI Taxonomy" id="1314800"/>
    <lineage>
        <taxon>Eukaryota</taxon>
        <taxon>Fungi</taxon>
        <taxon>Dikarya</taxon>
        <taxon>Basidiomycota</taxon>
        <taxon>Agaricomycotina</taxon>
        <taxon>Agaricomycetes</taxon>
        <taxon>Agaricomycetidae</taxon>
        <taxon>Boletales</taxon>
        <taxon>Suillineae</taxon>
        <taxon>Rhizopogonaceae</taxon>
        <taxon>Rhizopogon</taxon>
    </lineage>
</organism>
<protein>
    <submittedName>
        <fullName evidence="2">Uncharacterized protein</fullName>
    </submittedName>
</protein>
<feature type="compositionally biased region" description="Pro residues" evidence="1">
    <location>
        <begin position="409"/>
        <end position="427"/>
    </location>
</feature>
<feature type="compositionally biased region" description="Polar residues" evidence="1">
    <location>
        <begin position="141"/>
        <end position="151"/>
    </location>
</feature>
<feature type="compositionally biased region" description="Pro residues" evidence="1">
    <location>
        <begin position="466"/>
        <end position="479"/>
    </location>
</feature>
<feature type="region of interest" description="Disordered" evidence="1">
    <location>
        <begin position="1"/>
        <end position="23"/>
    </location>
</feature>
<evidence type="ECO:0000256" key="1">
    <source>
        <dbReference type="SAM" id="MobiDB-lite"/>
    </source>
</evidence>